<dbReference type="Pfam" id="PF02540">
    <property type="entry name" value="NAD_synthase"/>
    <property type="match status" value="1"/>
</dbReference>
<dbReference type="EMBL" id="CCXY01000231">
    <property type="protein sequence ID" value="CEG12993.1"/>
    <property type="molecule type" value="Genomic_DNA"/>
</dbReference>
<dbReference type="InterPro" id="IPR003694">
    <property type="entry name" value="NAD_synthase"/>
</dbReference>
<comment type="pathway">
    <text evidence="1">Cofactor biosynthesis; NAD(+) biosynthesis.</text>
</comment>
<keyword evidence="6" id="KW-0067">ATP-binding</keyword>
<keyword evidence="3 10" id="KW-0436">Ligase</keyword>
<keyword evidence="8" id="KW-0520">NAD</keyword>
<sequence length="259" mass="29289">MENLNINCEDFEKKCVKFIDDYVKRNKVKCMVLGVSGGIDSAVCAYLLAKVNIGKIFVIMPMNGITPPEDIKDAKEISKILNVETTDIEINHMVEKFKEILNFDDEEDKKTIGNLTARVRMCLLYAIANKNNGIVCGTGDKSEILIGYFTKYGDGGCDIMPIADLYKTQVKILAKHLGISEKIIAKKSSPRLWKNQKASDEIGMDYEEIDKILVLMEKGMDKDKISEETGILTKKVEKIYQMNKISQHKRNLPAGFKFF</sequence>
<comment type="similarity">
    <text evidence="2">Belongs to the NAD synthetase family.</text>
</comment>
<dbReference type="NCBIfam" id="NF010587">
    <property type="entry name" value="PRK13980.1"/>
    <property type="match status" value="1"/>
</dbReference>
<organism evidence="10">
    <name type="scientific">groundwater metagenome</name>
    <dbReference type="NCBI Taxonomy" id="717931"/>
    <lineage>
        <taxon>unclassified sequences</taxon>
        <taxon>metagenomes</taxon>
        <taxon>ecological metagenomes</taxon>
    </lineage>
</organism>
<keyword evidence="7" id="KW-0460">Magnesium</keyword>
<evidence type="ECO:0000313" key="10">
    <source>
        <dbReference type="EMBL" id="CEG12993.1"/>
    </source>
</evidence>
<dbReference type="InterPro" id="IPR022926">
    <property type="entry name" value="NH(3)-dep_NAD(+)_synth"/>
</dbReference>
<dbReference type="EC" id="6.3.1.5" evidence="10"/>
<dbReference type="InterPro" id="IPR014729">
    <property type="entry name" value="Rossmann-like_a/b/a_fold"/>
</dbReference>
<evidence type="ECO:0000256" key="5">
    <source>
        <dbReference type="ARBA" id="ARBA00022741"/>
    </source>
</evidence>
<dbReference type="GO" id="GO:0005524">
    <property type="term" value="F:ATP binding"/>
    <property type="evidence" value="ECO:0007669"/>
    <property type="project" value="UniProtKB-KW"/>
</dbReference>
<dbReference type="GO" id="GO:0009435">
    <property type="term" value="P:NAD+ biosynthetic process"/>
    <property type="evidence" value="ECO:0007669"/>
    <property type="project" value="UniProtKB-UniPathway"/>
</dbReference>
<dbReference type="Gene3D" id="3.40.50.620">
    <property type="entry name" value="HUPs"/>
    <property type="match status" value="1"/>
</dbReference>
<evidence type="ECO:0000256" key="2">
    <source>
        <dbReference type="ARBA" id="ARBA00005859"/>
    </source>
</evidence>
<name>A0A098EAG1_9ZZZZ</name>
<evidence type="ECO:0000259" key="9">
    <source>
        <dbReference type="Pfam" id="PF02540"/>
    </source>
</evidence>
<dbReference type="NCBIfam" id="TIGR00552">
    <property type="entry name" value="nadE"/>
    <property type="match status" value="1"/>
</dbReference>
<evidence type="ECO:0000256" key="4">
    <source>
        <dbReference type="ARBA" id="ARBA00022723"/>
    </source>
</evidence>
<dbReference type="FunFam" id="3.40.50.620:FF:000106">
    <property type="entry name" value="Glutamine-dependent NAD(+) synthetase"/>
    <property type="match status" value="1"/>
</dbReference>
<dbReference type="InterPro" id="IPR022310">
    <property type="entry name" value="NAD/GMP_synthase"/>
</dbReference>
<evidence type="ECO:0000256" key="8">
    <source>
        <dbReference type="ARBA" id="ARBA00023027"/>
    </source>
</evidence>
<dbReference type="CDD" id="cd00553">
    <property type="entry name" value="NAD_synthase"/>
    <property type="match status" value="1"/>
</dbReference>
<keyword evidence="4" id="KW-0479">Metal-binding</keyword>
<dbReference type="GO" id="GO:0046872">
    <property type="term" value="F:metal ion binding"/>
    <property type="evidence" value="ECO:0007669"/>
    <property type="project" value="UniProtKB-KW"/>
</dbReference>
<feature type="domain" description="NAD/GMP synthase" evidence="9">
    <location>
        <begin position="14"/>
        <end position="253"/>
    </location>
</feature>
<dbReference type="PANTHER" id="PTHR23090:SF9">
    <property type="entry name" value="GLUTAMINE-DEPENDENT NAD(+) SYNTHETASE"/>
    <property type="match status" value="1"/>
</dbReference>
<dbReference type="HAMAP" id="MF_00193">
    <property type="entry name" value="NadE_ammonia_dep"/>
    <property type="match status" value="1"/>
</dbReference>
<evidence type="ECO:0000256" key="3">
    <source>
        <dbReference type="ARBA" id="ARBA00022598"/>
    </source>
</evidence>
<accession>A0A098EAG1</accession>
<proteinExistence type="inferred from homology"/>
<dbReference type="PANTHER" id="PTHR23090">
    <property type="entry name" value="NH 3 /GLUTAMINE-DEPENDENT NAD + SYNTHETASE"/>
    <property type="match status" value="1"/>
</dbReference>
<dbReference type="GO" id="GO:0004359">
    <property type="term" value="F:glutaminase activity"/>
    <property type="evidence" value="ECO:0007669"/>
    <property type="project" value="InterPro"/>
</dbReference>
<dbReference type="GO" id="GO:0005737">
    <property type="term" value="C:cytoplasm"/>
    <property type="evidence" value="ECO:0007669"/>
    <property type="project" value="InterPro"/>
</dbReference>
<dbReference type="GO" id="GO:0008795">
    <property type="term" value="F:NAD+ synthase activity"/>
    <property type="evidence" value="ECO:0007669"/>
    <property type="project" value="UniProtKB-EC"/>
</dbReference>
<reference evidence="10" key="1">
    <citation type="submission" date="2014-09" db="EMBL/GenBank/DDBJ databases">
        <authorList>
            <person name="Probst J Alexander"/>
        </authorList>
    </citation>
    <scope>NUCLEOTIDE SEQUENCE</scope>
</reference>
<evidence type="ECO:0000256" key="7">
    <source>
        <dbReference type="ARBA" id="ARBA00022842"/>
    </source>
</evidence>
<evidence type="ECO:0000256" key="6">
    <source>
        <dbReference type="ARBA" id="ARBA00022840"/>
    </source>
</evidence>
<protein>
    <submittedName>
        <fullName evidence="10">NH(3)-dependent NAD(+) synthetase</fullName>
        <ecNumber evidence="10">6.3.1.5</ecNumber>
    </submittedName>
</protein>
<keyword evidence="5" id="KW-0547">Nucleotide-binding</keyword>
<dbReference type="UniPathway" id="UPA00253"/>
<evidence type="ECO:0000256" key="1">
    <source>
        <dbReference type="ARBA" id="ARBA00004790"/>
    </source>
</evidence>
<dbReference type="SUPFAM" id="SSF52402">
    <property type="entry name" value="Adenine nucleotide alpha hydrolases-like"/>
    <property type="match status" value="1"/>
</dbReference>
<gene>
    <name evidence="10" type="primary">nadE</name>
    <name evidence="10" type="ORF">MSIBF_A3060002</name>
</gene>
<dbReference type="GO" id="GO:0003952">
    <property type="term" value="F:NAD+ synthase (glutamine-hydrolyzing) activity"/>
    <property type="evidence" value="ECO:0007669"/>
    <property type="project" value="InterPro"/>
</dbReference>
<dbReference type="AlphaFoldDB" id="A0A098EAG1"/>